<evidence type="ECO:0000256" key="2">
    <source>
        <dbReference type="ARBA" id="ARBA00022475"/>
    </source>
</evidence>
<feature type="transmembrane region" description="Helical" evidence="6">
    <location>
        <begin position="731"/>
        <end position="761"/>
    </location>
</feature>
<dbReference type="InterPro" id="IPR003838">
    <property type="entry name" value="ABC3_permease_C"/>
</dbReference>
<evidence type="ECO:0000256" key="3">
    <source>
        <dbReference type="ARBA" id="ARBA00022692"/>
    </source>
</evidence>
<reference evidence="8 9" key="1">
    <citation type="submission" date="2020-08" db="EMBL/GenBank/DDBJ databases">
        <title>Genomic Encyclopedia of Type Strains, Phase IV (KMG-IV): sequencing the most valuable type-strain genomes for metagenomic binning, comparative biology and taxonomic classification.</title>
        <authorList>
            <person name="Goeker M."/>
        </authorList>
    </citation>
    <scope>NUCLEOTIDE SEQUENCE [LARGE SCALE GENOMIC DNA]</scope>
    <source>
        <strain evidence="8 9">DSM 44197</strain>
    </source>
</reference>
<keyword evidence="2" id="KW-1003">Cell membrane</keyword>
<evidence type="ECO:0000256" key="5">
    <source>
        <dbReference type="ARBA" id="ARBA00023136"/>
    </source>
</evidence>
<evidence type="ECO:0000256" key="1">
    <source>
        <dbReference type="ARBA" id="ARBA00004651"/>
    </source>
</evidence>
<feature type="transmembrane region" description="Helical" evidence="6">
    <location>
        <begin position="242"/>
        <end position="266"/>
    </location>
</feature>
<dbReference type="Proteomes" id="UP000572680">
    <property type="component" value="Unassembled WGS sequence"/>
</dbReference>
<feature type="transmembrane region" description="Helical" evidence="6">
    <location>
        <begin position="781"/>
        <end position="800"/>
    </location>
</feature>
<evidence type="ECO:0000259" key="7">
    <source>
        <dbReference type="Pfam" id="PF02687"/>
    </source>
</evidence>
<evidence type="ECO:0000256" key="4">
    <source>
        <dbReference type="ARBA" id="ARBA00022989"/>
    </source>
</evidence>
<keyword evidence="5 6" id="KW-0472">Membrane</keyword>
<evidence type="ECO:0000256" key="6">
    <source>
        <dbReference type="SAM" id="Phobius"/>
    </source>
</evidence>
<comment type="subcellular location">
    <subcellularLocation>
        <location evidence="1">Cell membrane</location>
        <topology evidence="1">Multi-pass membrane protein</topology>
    </subcellularLocation>
</comment>
<proteinExistence type="predicted"/>
<accession>A0A7W3QRB6</accession>
<organism evidence="8 9">
    <name type="scientific">Actinomadura namibiensis</name>
    <dbReference type="NCBI Taxonomy" id="182080"/>
    <lineage>
        <taxon>Bacteria</taxon>
        <taxon>Bacillati</taxon>
        <taxon>Actinomycetota</taxon>
        <taxon>Actinomycetes</taxon>
        <taxon>Streptosporangiales</taxon>
        <taxon>Thermomonosporaceae</taxon>
        <taxon>Actinomadura</taxon>
    </lineage>
</organism>
<keyword evidence="9" id="KW-1185">Reference proteome</keyword>
<dbReference type="GO" id="GO:0005886">
    <property type="term" value="C:plasma membrane"/>
    <property type="evidence" value="ECO:0007669"/>
    <property type="project" value="UniProtKB-SubCell"/>
</dbReference>
<evidence type="ECO:0000313" key="8">
    <source>
        <dbReference type="EMBL" id="MBA8956620.1"/>
    </source>
</evidence>
<protein>
    <submittedName>
        <fullName evidence="8">Putative ABC transport system permease protein</fullName>
    </submittedName>
</protein>
<feature type="domain" description="ABC3 transporter permease C-terminal" evidence="7">
    <location>
        <begin position="692"/>
        <end position="797"/>
    </location>
</feature>
<dbReference type="EMBL" id="JACJIA010000017">
    <property type="protein sequence ID" value="MBA8956620.1"/>
    <property type="molecule type" value="Genomic_DNA"/>
</dbReference>
<feature type="transmembrane region" description="Helical" evidence="6">
    <location>
        <begin position="321"/>
        <end position="341"/>
    </location>
</feature>
<name>A0A7W3QRB6_ACTNM</name>
<evidence type="ECO:0000313" key="9">
    <source>
        <dbReference type="Proteomes" id="UP000572680"/>
    </source>
</evidence>
<keyword evidence="3 6" id="KW-0812">Transmembrane</keyword>
<feature type="transmembrane region" description="Helical" evidence="6">
    <location>
        <begin position="689"/>
        <end position="710"/>
    </location>
</feature>
<dbReference type="RefSeq" id="WP_182848523.1">
    <property type="nucleotide sequence ID" value="NZ_JACJIA010000017.1"/>
</dbReference>
<keyword evidence="4 6" id="KW-1133">Transmembrane helix</keyword>
<feature type="transmembrane region" description="Helical" evidence="6">
    <location>
        <begin position="287"/>
        <end position="309"/>
    </location>
</feature>
<feature type="transmembrane region" description="Helical" evidence="6">
    <location>
        <begin position="396"/>
        <end position="417"/>
    </location>
</feature>
<feature type="transmembrane region" description="Helical" evidence="6">
    <location>
        <begin position="452"/>
        <end position="473"/>
    </location>
</feature>
<dbReference type="AlphaFoldDB" id="A0A7W3QRB6"/>
<dbReference type="Pfam" id="PF02687">
    <property type="entry name" value="FtsX"/>
    <property type="match status" value="1"/>
</dbReference>
<comment type="caution">
    <text evidence="8">The sequence shown here is derived from an EMBL/GenBank/DDBJ whole genome shotgun (WGS) entry which is preliminary data.</text>
</comment>
<sequence>MPASERSALALDRAALDQRTRVWRTLMPPAVRAVVDRPETVVALAESRPDPKAPHSARLLPTWSPEVEARVRYVAGTAPATGDDGTVALGLSKTVADRLGYTVGSRFALVAGEEPRIHARISGLYEAADPADPFWRAHRPALRTERRVDNRTGMIWEAAEVLFDEAALARLAADGTRAFTYTWRYPVAADRVTAERAARVPADLQALGGRLPAAGVGGAWRLDSGLGDLLGGYTARARTAEVLLGLAFSGLIAVMAGALLLTAGLFTERLRPALALMRARGASLPQLARTACGPVVLAAAPAAALGHLAGRWLGAGPPQPVSVAAAAGLAALAVVPAVLAVREHAGPPRPPGRPDLATARPSRRRLVAEALAVALAVIAVVLARRRGPAGQAAPGGWDPFVVAVPALLGVAVALLVLRASPFPLRALTRLARRGRGTVAFVGLARVSRGHAVAVLPLTVLLLAVTVAGFSTAVRNTLHRGQERVALHEVGADARVFSARLEADAVDRLRRVPGVTGAVGARATAGCTLSGGGADGLLVTVVAVDLDAYRRVAGRTAASVPPAPGRPDGALLSREVAAVGSTGQIFLECGNEPRIGATAAGRFTEFPGLPPGTPAVIVPMRLLGGAQAVPSQVFLSGDRIDAAALRAAAAAVTPETLRDGEYLRTRADTLRKTTDGPLMRTVSAAFRHSVLTAAAYGMLTVVLLLAVGARARSRAVAHLQALGLGRRQRRALAVLEIAPVLLCSAAGGWALGLALPAIVGPLADLRPYTGGLAVPASAPDPLATAVLGGALLAAAALAAAVDAAFDARHRLGTVLRTGE</sequence>
<gene>
    <name evidence="8" type="ORF">HNR61_008309</name>
</gene>
<feature type="transmembrane region" description="Helical" evidence="6">
    <location>
        <begin position="366"/>
        <end position="384"/>
    </location>
</feature>